<sequence length="469" mass="53428">MGYIFHEDFLLQNKTARKLYHDYAEQMPIIDYHCHLSPQTIADNPHFLNLTDAWLRGDHYKWRALRAAGVAERYITGDASDEEKFRKWAATVPYTLRNPLYHWTHLELKNPFGVRELLDEKSADAVYARCNALLQQPEYTPRGLLQGFKVSVVVTTDDPCDDLSAHRKIAADDFAVKVYPCFRPDKALQLNGGGGFRSWIGRLAAAAGVEIKDLATLLEALQKRVDYFHDHGGRLADHGLSAIPLYEDEKHGEMEKAFRQVLQGDDTGAAAQEETYAGYVLYELGRMYHAKGWAQQFHLGALRNTNSRALRTIGPDTGFDSIGDYTQAYPLYRLFDRLDSSDQLCKTILYNLNPAYNEVFATMAGNYNDGRIKGKMQFGSGWWYLDQKDGMEKQLNALSNMGLLSCFVGMLTDSRSFLSYPRHEYFRRILCNLLGSDVEQGLVPDDTAWLGGMVQDICYHNARNYFGWE</sequence>
<dbReference type="Pfam" id="PF02614">
    <property type="entry name" value="UxaC"/>
    <property type="match status" value="1"/>
</dbReference>
<dbReference type="NCBIfam" id="NF002794">
    <property type="entry name" value="PRK02925.1"/>
    <property type="match status" value="1"/>
</dbReference>
<dbReference type="Gene3D" id="3.20.20.140">
    <property type="entry name" value="Metal-dependent hydrolases"/>
    <property type="match status" value="1"/>
</dbReference>
<accession>A0ABP8FUL6</accession>
<evidence type="ECO:0000256" key="4">
    <source>
        <dbReference type="ARBA" id="ARBA00012546"/>
    </source>
</evidence>
<dbReference type="EMBL" id="BAABFN010000004">
    <property type="protein sequence ID" value="GAA4311332.1"/>
    <property type="molecule type" value="Genomic_DNA"/>
</dbReference>
<evidence type="ECO:0000256" key="1">
    <source>
        <dbReference type="ARBA" id="ARBA00001165"/>
    </source>
</evidence>
<comment type="catalytic activity">
    <reaction evidence="7">
        <text>aldehydo-D-galacturonate = keto-D-tagaturonate</text>
        <dbReference type="Rhea" id="RHEA:27702"/>
        <dbReference type="ChEBI" id="CHEBI:12952"/>
        <dbReference type="ChEBI" id="CHEBI:17886"/>
    </reaction>
</comment>
<evidence type="ECO:0000256" key="7">
    <source>
        <dbReference type="HAMAP-Rule" id="MF_00675"/>
    </source>
</evidence>
<dbReference type="SUPFAM" id="SSF51556">
    <property type="entry name" value="Metallo-dependent hydrolases"/>
    <property type="match status" value="1"/>
</dbReference>
<evidence type="ECO:0000256" key="3">
    <source>
        <dbReference type="ARBA" id="ARBA00008397"/>
    </source>
</evidence>
<name>A0ABP8FUL6_9BACT</name>
<reference evidence="9" key="1">
    <citation type="journal article" date="2019" name="Int. J. Syst. Evol. Microbiol.">
        <title>The Global Catalogue of Microorganisms (GCM) 10K type strain sequencing project: providing services to taxonomists for standard genome sequencing and annotation.</title>
        <authorList>
            <consortium name="The Broad Institute Genomics Platform"/>
            <consortium name="The Broad Institute Genome Sequencing Center for Infectious Disease"/>
            <person name="Wu L."/>
            <person name="Ma J."/>
        </authorList>
    </citation>
    <scope>NUCLEOTIDE SEQUENCE [LARGE SCALE GENOMIC DNA]</scope>
    <source>
        <strain evidence="9">JCM 17664</strain>
    </source>
</reference>
<dbReference type="PANTHER" id="PTHR30068:SF4">
    <property type="entry name" value="URONATE ISOMERASE"/>
    <property type="match status" value="1"/>
</dbReference>
<proteinExistence type="inferred from homology"/>
<dbReference type="GO" id="GO:0016853">
    <property type="term" value="F:isomerase activity"/>
    <property type="evidence" value="ECO:0007669"/>
    <property type="project" value="UniProtKB-KW"/>
</dbReference>
<protein>
    <recommendedName>
        <fullName evidence="5 7">Uronate isomerase</fullName>
        <ecNumber evidence="4 7">5.3.1.12</ecNumber>
    </recommendedName>
    <alternativeName>
        <fullName evidence="7">Glucuronate isomerase</fullName>
    </alternativeName>
    <alternativeName>
        <fullName evidence="7">Uronic isomerase</fullName>
    </alternativeName>
</protein>
<comment type="catalytic activity">
    <reaction evidence="1 7">
        <text>D-glucuronate = D-fructuronate</text>
        <dbReference type="Rhea" id="RHEA:13049"/>
        <dbReference type="ChEBI" id="CHEBI:58720"/>
        <dbReference type="ChEBI" id="CHEBI:59863"/>
        <dbReference type="EC" id="5.3.1.12"/>
    </reaction>
</comment>
<keyword evidence="9" id="KW-1185">Reference proteome</keyword>
<dbReference type="HAMAP" id="MF_00675">
    <property type="entry name" value="UxaC"/>
    <property type="match status" value="1"/>
</dbReference>
<evidence type="ECO:0000256" key="6">
    <source>
        <dbReference type="ARBA" id="ARBA00023235"/>
    </source>
</evidence>
<evidence type="ECO:0000256" key="5">
    <source>
        <dbReference type="ARBA" id="ARBA00020555"/>
    </source>
</evidence>
<dbReference type="Gene3D" id="1.10.2020.10">
    <property type="entry name" value="uronate isomerase, domain 2, chain A"/>
    <property type="match status" value="1"/>
</dbReference>
<evidence type="ECO:0000256" key="2">
    <source>
        <dbReference type="ARBA" id="ARBA00004892"/>
    </source>
</evidence>
<keyword evidence="6 7" id="KW-0413">Isomerase</keyword>
<comment type="pathway">
    <text evidence="2 7">Carbohydrate metabolism; pentose and glucuronate interconversion.</text>
</comment>
<evidence type="ECO:0000313" key="8">
    <source>
        <dbReference type="EMBL" id="GAA4311332.1"/>
    </source>
</evidence>
<comment type="similarity">
    <text evidence="3 7">Belongs to the metallo-dependent hydrolases superfamily. Uronate isomerase family.</text>
</comment>
<comment type="caution">
    <text evidence="8">The sequence shown here is derived from an EMBL/GenBank/DDBJ whole genome shotgun (WGS) entry which is preliminary data.</text>
</comment>
<organism evidence="8 9">
    <name type="scientific">Compostibacter hankyongensis</name>
    <dbReference type="NCBI Taxonomy" id="1007089"/>
    <lineage>
        <taxon>Bacteria</taxon>
        <taxon>Pseudomonadati</taxon>
        <taxon>Bacteroidota</taxon>
        <taxon>Chitinophagia</taxon>
        <taxon>Chitinophagales</taxon>
        <taxon>Chitinophagaceae</taxon>
        <taxon>Compostibacter</taxon>
    </lineage>
</organism>
<dbReference type="PANTHER" id="PTHR30068">
    <property type="entry name" value="URONATE ISOMERASE"/>
    <property type="match status" value="1"/>
</dbReference>
<dbReference type="InterPro" id="IPR003766">
    <property type="entry name" value="Uronate_isomerase"/>
</dbReference>
<gene>
    <name evidence="7 8" type="primary">uxaC</name>
    <name evidence="8" type="ORF">GCM10023143_20390</name>
</gene>
<dbReference type="InterPro" id="IPR032466">
    <property type="entry name" value="Metal_Hydrolase"/>
</dbReference>
<dbReference type="Proteomes" id="UP001501207">
    <property type="component" value="Unassembled WGS sequence"/>
</dbReference>
<dbReference type="RefSeq" id="WP_344978864.1">
    <property type="nucleotide sequence ID" value="NZ_BAABFN010000004.1"/>
</dbReference>
<evidence type="ECO:0000313" key="9">
    <source>
        <dbReference type="Proteomes" id="UP001501207"/>
    </source>
</evidence>
<dbReference type="EC" id="5.3.1.12" evidence="4 7"/>